<sequence length="65" mass="7218">MTTGDENNRVLQASIDHLYTRLMQVYSDLVMAGIEDADERGRAKVQIAEDWVESYSAAKVKAAEG</sequence>
<name>A0ABU9ARP3_9BACT</name>
<dbReference type="RefSeq" id="WP_341402767.1">
    <property type="nucleotide sequence ID" value="NZ_JBBUKT010000001.1"/>
</dbReference>
<dbReference type="Proteomes" id="UP001371305">
    <property type="component" value="Unassembled WGS sequence"/>
</dbReference>
<dbReference type="EMBL" id="JBBUKT010000001">
    <property type="protein sequence ID" value="MEK7949350.1"/>
    <property type="molecule type" value="Genomic_DNA"/>
</dbReference>
<keyword evidence="2" id="KW-1185">Reference proteome</keyword>
<evidence type="ECO:0000313" key="2">
    <source>
        <dbReference type="Proteomes" id="UP001371305"/>
    </source>
</evidence>
<evidence type="ECO:0000313" key="1">
    <source>
        <dbReference type="EMBL" id="MEK7949350.1"/>
    </source>
</evidence>
<proteinExistence type="predicted"/>
<accession>A0ABU9ARP3</accession>
<organism evidence="1 2">
    <name type="scientific">Luteolibacter soli</name>
    <dbReference type="NCBI Taxonomy" id="3135280"/>
    <lineage>
        <taxon>Bacteria</taxon>
        <taxon>Pseudomonadati</taxon>
        <taxon>Verrucomicrobiota</taxon>
        <taxon>Verrucomicrobiia</taxon>
        <taxon>Verrucomicrobiales</taxon>
        <taxon>Verrucomicrobiaceae</taxon>
        <taxon>Luteolibacter</taxon>
    </lineage>
</organism>
<gene>
    <name evidence="1" type="ORF">WKV53_02520</name>
</gene>
<protein>
    <submittedName>
        <fullName evidence="1">Uncharacterized protein</fullName>
    </submittedName>
</protein>
<reference evidence="1 2" key="1">
    <citation type="submission" date="2024-04" db="EMBL/GenBank/DDBJ databases">
        <title>Luteolibacter sp. isolated from soil.</title>
        <authorList>
            <person name="An J."/>
        </authorList>
    </citation>
    <scope>NUCLEOTIDE SEQUENCE [LARGE SCALE GENOMIC DNA]</scope>
    <source>
        <strain evidence="1 2">Y139</strain>
    </source>
</reference>
<comment type="caution">
    <text evidence="1">The sequence shown here is derived from an EMBL/GenBank/DDBJ whole genome shotgun (WGS) entry which is preliminary data.</text>
</comment>